<accession>A0A183KXQ2</accession>
<reference evidence="1 2" key="2">
    <citation type="submission" date="2018-11" db="EMBL/GenBank/DDBJ databases">
        <authorList>
            <consortium name="Pathogen Informatics"/>
        </authorList>
    </citation>
    <scope>NUCLEOTIDE SEQUENCE [LARGE SCALE GENOMIC DNA]</scope>
    <source>
        <strain evidence="1">Dakar</strain>
        <strain evidence="2">Dakar, Senegal</strain>
    </source>
</reference>
<proteinExistence type="predicted"/>
<evidence type="ECO:0000313" key="2">
    <source>
        <dbReference type="Proteomes" id="UP000279833"/>
    </source>
</evidence>
<reference evidence="3" key="1">
    <citation type="submission" date="2016-06" db="UniProtKB">
        <authorList>
            <consortium name="WormBaseParasite"/>
        </authorList>
    </citation>
    <scope>IDENTIFICATION</scope>
</reference>
<evidence type="ECO:0000313" key="1">
    <source>
        <dbReference type="EMBL" id="VDP70441.1"/>
    </source>
</evidence>
<name>A0A183KXQ2_9TREM</name>
<protein>
    <submittedName>
        <fullName evidence="3">SCAN box domain-containing protein</fullName>
    </submittedName>
</protein>
<gene>
    <name evidence="1" type="ORF">SCUD_LOCUS19848</name>
</gene>
<organism evidence="3">
    <name type="scientific">Schistosoma curassoni</name>
    <dbReference type="NCBI Taxonomy" id="6186"/>
    <lineage>
        <taxon>Eukaryota</taxon>
        <taxon>Metazoa</taxon>
        <taxon>Spiralia</taxon>
        <taxon>Lophotrochozoa</taxon>
        <taxon>Platyhelminthes</taxon>
        <taxon>Trematoda</taxon>
        <taxon>Digenea</taxon>
        <taxon>Strigeidida</taxon>
        <taxon>Schistosomatoidea</taxon>
        <taxon>Schistosomatidae</taxon>
        <taxon>Schistosoma</taxon>
    </lineage>
</organism>
<dbReference type="EMBL" id="UZAK01043238">
    <property type="protein sequence ID" value="VDP70441.1"/>
    <property type="molecule type" value="Genomic_DNA"/>
</dbReference>
<sequence length="41" mass="4890">MFSLLQGFEVNTKLYKELKQGHIPKSVILELIHVLKRWVRP</sequence>
<keyword evidence="2" id="KW-1185">Reference proteome</keyword>
<dbReference type="AlphaFoldDB" id="A0A183KXQ2"/>
<dbReference type="WBParaSite" id="SCUD_0001985101-mRNA-1">
    <property type="protein sequence ID" value="SCUD_0001985101-mRNA-1"/>
    <property type="gene ID" value="SCUD_0001985101"/>
</dbReference>
<dbReference type="Proteomes" id="UP000279833">
    <property type="component" value="Unassembled WGS sequence"/>
</dbReference>
<evidence type="ECO:0000313" key="3">
    <source>
        <dbReference type="WBParaSite" id="SCUD_0001985101-mRNA-1"/>
    </source>
</evidence>